<evidence type="ECO:0000256" key="7">
    <source>
        <dbReference type="ARBA" id="ARBA00023136"/>
    </source>
</evidence>
<dbReference type="RefSeq" id="WP_262426894.1">
    <property type="nucleotide sequence ID" value="NZ_JACRTJ010000006.1"/>
</dbReference>
<organism evidence="9 10">
    <name type="scientific">Enterocloster hominis</name>
    <name type="common">ex Liu et al. 2021</name>
    <dbReference type="NCBI Taxonomy" id="2763663"/>
    <lineage>
        <taxon>Bacteria</taxon>
        <taxon>Bacillati</taxon>
        <taxon>Bacillota</taxon>
        <taxon>Clostridia</taxon>
        <taxon>Lachnospirales</taxon>
        <taxon>Lachnospiraceae</taxon>
        <taxon>Enterocloster</taxon>
    </lineage>
</organism>
<keyword evidence="4 8" id="KW-1003">Cell membrane</keyword>
<comment type="similarity">
    <text evidence="2 8">Belongs to the 4-toluene sulfonate uptake permease (TSUP) (TC 2.A.102) family.</text>
</comment>
<feature type="transmembrane region" description="Helical" evidence="8">
    <location>
        <begin position="226"/>
        <end position="244"/>
    </location>
</feature>
<proteinExistence type="inferred from homology"/>
<evidence type="ECO:0000256" key="4">
    <source>
        <dbReference type="ARBA" id="ARBA00022475"/>
    </source>
</evidence>
<keyword evidence="3" id="KW-0813">Transport</keyword>
<feature type="transmembrane region" description="Helical" evidence="8">
    <location>
        <begin position="170"/>
        <end position="186"/>
    </location>
</feature>
<dbReference type="Proteomes" id="UP000647491">
    <property type="component" value="Unassembled WGS sequence"/>
</dbReference>
<dbReference type="InterPro" id="IPR052017">
    <property type="entry name" value="TSUP"/>
</dbReference>
<dbReference type="InterPro" id="IPR002781">
    <property type="entry name" value="TM_pro_TauE-like"/>
</dbReference>
<evidence type="ECO:0000256" key="8">
    <source>
        <dbReference type="RuleBase" id="RU363041"/>
    </source>
</evidence>
<dbReference type="PANTHER" id="PTHR30269">
    <property type="entry name" value="TRANSMEMBRANE PROTEIN YFCA"/>
    <property type="match status" value="1"/>
</dbReference>
<evidence type="ECO:0000256" key="2">
    <source>
        <dbReference type="ARBA" id="ARBA00009142"/>
    </source>
</evidence>
<keyword evidence="10" id="KW-1185">Reference proteome</keyword>
<keyword evidence="6 8" id="KW-1133">Transmembrane helix</keyword>
<dbReference type="EMBL" id="JACRTJ010000006">
    <property type="protein sequence ID" value="MBC8598177.1"/>
    <property type="molecule type" value="Genomic_DNA"/>
</dbReference>
<evidence type="ECO:0000256" key="1">
    <source>
        <dbReference type="ARBA" id="ARBA00004651"/>
    </source>
</evidence>
<comment type="caution">
    <text evidence="9">The sequence shown here is derived from an EMBL/GenBank/DDBJ whole genome shotgun (WGS) entry which is preliminary data.</text>
</comment>
<feature type="transmembrane region" description="Helical" evidence="8">
    <location>
        <begin position="68"/>
        <end position="87"/>
    </location>
</feature>
<feature type="transmembrane region" description="Helical" evidence="8">
    <location>
        <begin position="132"/>
        <end position="158"/>
    </location>
</feature>
<feature type="transmembrane region" description="Helical" evidence="8">
    <location>
        <begin position="198"/>
        <end position="219"/>
    </location>
</feature>
<evidence type="ECO:0000313" key="10">
    <source>
        <dbReference type="Proteomes" id="UP000647491"/>
    </source>
</evidence>
<keyword evidence="7 8" id="KW-0472">Membrane</keyword>
<accession>A0ABR7NPX7</accession>
<protein>
    <recommendedName>
        <fullName evidence="8">Probable membrane transporter protein</fullName>
    </recommendedName>
</protein>
<comment type="subcellular location">
    <subcellularLocation>
        <location evidence="1 8">Cell membrane</location>
        <topology evidence="1 8">Multi-pass membrane protein</topology>
    </subcellularLocation>
</comment>
<feature type="transmembrane region" description="Helical" evidence="8">
    <location>
        <begin position="94"/>
        <end position="112"/>
    </location>
</feature>
<evidence type="ECO:0000313" key="9">
    <source>
        <dbReference type="EMBL" id="MBC8598177.1"/>
    </source>
</evidence>
<name>A0ABR7NPX7_9FIRM</name>
<evidence type="ECO:0000256" key="5">
    <source>
        <dbReference type="ARBA" id="ARBA00022692"/>
    </source>
</evidence>
<evidence type="ECO:0000256" key="3">
    <source>
        <dbReference type="ARBA" id="ARBA00022448"/>
    </source>
</evidence>
<keyword evidence="5 8" id="KW-0812">Transmembrane</keyword>
<evidence type="ECO:0000256" key="6">
    <source>
        <dbReference type="ARBA" id="ARBA00022989"/>
    </source>
</evidence>
<dbReference type="Pfam" id="PF01925">
    <property type="entry name" value="TauE"/>
    <property type="match status" value="1"/>
</dbReference>
<dbReference type="PANTHER" id="PTHR30269:SF37">
    <property type="entry name" value="MEMBRANE TRANSPORTER PROTEIN"/>
    <property type="match status" value="1"/>
</dbReference>
<gene>
    <name evidence="9" type="ORF">H8708_02875</name>
</gene>
<reference evidence="9 10" key="1">
    <citation type="submission" date="2020-08" db="EMBL/GenBank/DDBJ databases">
        <title>Genome public.</title>
        <authorList>
            <person name="Liu C."/>
            <person name="Sun Q."/>
        </authorList>
    </citation>
    <scope>NUCLEOTIDE SEQUENCE [LARGE SCALE GENOMIC DNA]</scope>
    <source>
        <strain evidence="9 10">BX10</strain>
    </source>
</reference>
<sequence length="247" mass="26685">MLTIPVFLAVTAAYMVKGMCGFANTLVFGTLAGFFTDNVNISPVDLLLGYPSNLWIAWTEWKGIRPKIWIPLSLLVIAGSIPGVFLLKTGDARTIKILFGFVVVFLGLEMFLRERKASGSGTPGSEKSASPALLVIIGLLSGILCGLFGVSALLVAYVSRTAGDQSQFRANNCMVFLAENTFRLFLYGSTGILTLEAAKTALCLAPFMVLGLFIGIFFHRRLPERTARLSVTVLLMVSGLSLILDHL</sequence>